<accession>A0A3G4VBK2</accession>
<evidence type="ECO:0000256" key="9">
    <source>
        <dbReference type="ARBA" id="ARBA00023237"/>
    </source>
</evidence>
<proteinExistence type="inferred from homology"/>
<evidence type="ECO:0000313" key="14">
    <source>
        <dbReference type="Proteomes" id="UP000279760"/>
    </source>
</evidence>
<keyword evidence="13" id="KW-0969">Cilium</keyword>
<keyword evidence="13" id="KW-0966">Cell projection</keyword>
<dbReference type="Pfam" id="PF02107">
    <property type="entry name" value="FlgH"/>
    <property type="match status" value="1"/>
</dbReference>
<dbReference type="EMBL" id="CP033577">
    <property type="protein sequence ID" value="AYV22183.1"/>
    <property type="molecule type" value="Genomic_DNA"/>
</dbReference>
<evidence type="ECO:0000256" key="8">
    <source>
        <dbReference type="ARBA" id="ARBA00023143"/>
    </source>
</evidence>
<dbReference type="InterPro" id="IPR000527">
    <property type="entry name" value="Flag_Lring"/>
</dbReference>
<dbReference type="GO" id="GO:0003774">
    <property type="term" value="F:cytoskeletal motor activity"/>
    <property type="evidence" value="ECO:0007669"/>
    <property type="project" value="InterPro"/>
</dbReference>
<keyword evidence="12" id="KW-1133">Transmembrane helix</keyword>
<evidence type="ECO:0000256" key="2">
    <source>
        <dbReference type="ARBA" id="ARBA00004635"/>
    </source>
</evidence>
<comment type="function">
    <text evidence="1 11">Assembles around the rod to form the L-ring and probably protects the motor/basal body from shearing forces during rotation.</text>
</comment>
<evidence type="ECO:0000256" key="10">
    <source>
        <dbReference type="ARBA" id="ARBA00023288"/>
    </source>
</evidence>
<evidence type="ECO:0000313" key="13">
    <source>
        <dbReference type="EMBL" id="AYV22183.1"/>
    </source>
</evidence>
<evidence type="ECO:0000256" key="4">
    <source>
        <dbReference type="ARBA" id="ARBA00011439"/>
    </source>
</evidence>
<dbReference type="Proteomes" id="UP000279760">
    <property type="component" value="Chromosome 1"/>
</dbReference>
<feature type="transmembrane region" description="Helical" evidence="12">
    <location>
        <begin position="21"/>
        <end position="40"/>
    </location>
</feature>
<comment type="similarity">
    <text evidence="3 11">Belongs to the FlgH family.</text>
</comment>
<keyword evidence="9 11" id="KW-0998">Cell outer membrane</keyword>
<dbReference type="GO" id="GO:0009427">
    <property type="term" value="C:bacterial-type flagellum basal body, distal rod, L ring"/>
    <property type="evidence" value="ECO:0007669"/>
    <property type="project" value="InterPro"/>
</dbReference>
<organism evidence="13 14">
    <name type="scientific">Vibrio mediterranei</name>
    <dbReference type="NCBI Taxonomy" id="689"/>
    <lineage>
        <taxon>Bacteria</taxon>
        <taxon>Pseudomonadati</taxon>
        <taxon>Pseudomonadota</taxon>
        <taxon>Gammaproteobacteria</taxon>
        <taxon>Vibrionales</taxon>
        <taxon>Vibrionaceae</taxon>
        <taxon>Vibrio</taxon>
    </lineage>
</organism>
<name>A0A3G4VBK2_9VIBR</name>
<dbReference type="PANTHER" id="PTHR34933">
    <property type="entry name" value="FLAGELLAR L-RING PROTEIN"/>
    <property type="match status" value="1"/>
</dbReference>
<keyword evidence="6 11" id="KW-0472">Membrane</keyword>
<evidence type="ECO:0000256" key="1">
    <source>
        <dbReference type="ARBA" id="ARBA00002591"/>
    </source>
</evidence>
<keyword evidence="7" id="KW-0564">Palmitate</keyword>
<evidence type="ECO:0000256" key="7">
    <source>
        <dbReference type="ARBA" id="ARBA00023139"/>
    </source>
</evidence>
<evidence type="ECO:0000256" key="5">
    <source>
        <dbReference type="ARBA" id="ARBA00022729"/>
    </source>
</evidence>
<comment type="subunit">
    <text evidence="4 11">The basal body constitutes a major portion of the flagellar organelle and consists of four rings (L,P,S, and M) mounted on a central rod.</text>
</comment>
<keyword evidence="5" id="KW-0732">Signal</keyword>
<evidence type="ECO:0000256" key="3">
    <source>
        <dbReference type="ARBA" id="ARBA00006929"/>
    </source>
</evidence>
<keyword evidence="10" id="KW-0449">Lipoprotein</keyword>
<keyword evidence="13" id="KW-0282">Flagellum</keyword>
<reference evidence="13 14" key="1">
    <citation type="submission" date="2018-11" db="EMBL/GenBank/DDBJ databases">
        <title>Complete Genome Sequence of Vbrio mediterranei 117-T6: a Potential Pathogen Bacteria Isolated from the Conchocelis of Pyropia.</title>
        <authorList>
            <person name="Liu Q."/>
        </authorList>
    </citation>
    <scope>NUCLEOTIDE SEQUENCE [LARGE SCALE GENOMIC DNA]</scope>
    <source>
        <strain evidence="13 14">117-T6</strain>
    </source>
</reference>
<dbReference type="GO" id="GO:0071973">
    <property type="term" value="P:bacterial-type flagellum-dependent cell motility"/>
    <property type="evidence" value="ECO:0007669"/>
    <property type="project" value="InterPro"/>
</dbReference>
<dbReference type="PANTHER" id="PTHR34933:SF1">
    <property type="entry name" value="FLAGELLAR L-RING PROTEIN"/>
    <property type="match status" value="1"/>
</dbReference>
<dbReference type="GO" id="GO:0009279">
    <property type="term" value="C:cell outer membrane"/>
    <property type="evidence" value="ECO:0007669"/>
    <property type="project" value="UniProtKB-SubCell"/>
</dbReference>
<evidence type="ECO:0000256" key="6">
    <source>
        <dbReference type="ARBA" id="ARBA00023136"/>
    </source>
</evidence>
<dbReference type="NCBIfam" id="NF001304">
    <property type="entry name" value="PRK00249.1-4"/>
    <property type="match status" value="1"/>
</dbReference>
<sequence length="247" mass="26748">MKEAEMEKQKANKAGLAKSHAIGVLYYIAVVALLVVNMIGCAGRQDEFIPPSPNDEAYAPPELDYQVTRVSKGSLYTGTTAMTLFQDRRAYRVGDILTVMLDEKTESDKSASTQYGKDSSATIAAPTLGTTTYAEGSAALDATRDFDGAAASTQGNSLSGSITVTVYDVLPNGVLRVRGEKWLKLNQGDEYIRLTGNVRVDDIQADNTLSSQRIADARITYAGRGTFADTNTAGWLTQFFNSPWMPF</sequence>
<gene>
    <name evidence="11 13" type="primary">flgH</name>
    <name evidence="13" type="ORF">ECB94_13455</name>
</gene>
<dbReference type="HAMAP" id="MF_00415">
    <property type="entry name" value="FlgH"/>
    <property type="match status" value="1"/>
</dbReference>
<keyword evidence="12" id="KW-0812">Transmembrane</keyword>
<evidence type="ECO:0000256" key="11">
    <source>
        <dbReference type="HAMAP-Rule" id="MF_00415"/>
    </source>
</evidence>
<dbReference type="AlphaFoldDB" id="A0A3G4VBK2"/>
<keyword evidence="8 11" id="KW-0975">Bacterial flagellum</keyword>
<protein>
    <recommendedName>
        <fullName evidence="11">Flagellar L-ring protein</fullName>
    </recommendedName>
    <alternativeName>
        <fullName evidence="11">Basal body L-ring protein</fullName>
    </alternativeName>
</protein>
<comment type="subcellular location">
    <subcellularLocation>
        <location evidence="11">Cell outer membrane</location>
    </subcellularLocation>
    <subcellularLocation>
        <location evidence="11">Bacterial flagellum basal body</location>
    </subcellularLocation>
    <subcellularLocation>
        <location evidence="2">Membrane</location>
        <topology evidence="2">Lipid-anchor</topology>
    </subcellularLocation>
</comment>
<dbReference type="PRINTS" id="PR01008">
    <property type="entry name" value="FLGLRINGFLGH"/>
</dbReference>
<evidence type="ECO:0000256" key="12">
    <source>
        <dbReference type="SAM" id="Phobius"/>
    </source>
</evidence>